<feature type="transmembrane region" description="Helical" evidence="1">
    <location>
        <begin position="43"/>
        <end position="65"/>
    </location>
</feature>
<dbReference type="InterPro" id="IPR038883">
    <property type="entry name" value="AN11006-like"/>
</dbReference>
<protein>
    <recommendedName>
        <fullName evidence="4">F-box domain-containing protein</fullName>
    </recommendedName>
</protein>
<dbReference type="PANTHER" id="PTHR42085">
    <property type="entry name" value="F-BOX DOMAIN-CONTAINING PROTEIN"/>
    <property type="match status" value="1"/>
</dbReference>
<keyword evidence="3" id="KW-1185">Reference proteome</keyword>
<sequence>MTSSATTMFLLLSLGLLDTTLVSVLIGSLIGANANVQQELSDVVGLFLVLIRPAVLLYLWVFVLGRDQRRPRTSRSSAIRKHSSSNRKPVSFCNLPLEIRNMIYSCLFTGQDVTLRTDDRKQSVDLYKPRFVVPQIRRDRSLGLNILLVSKACSVDSKAILLNKANFHLEFDQIGPLMEDTLRGFSRDDLLRVRSLHCDHIPRWYSSLEYCQPLKFMTRLAEVDVLYALDMWFDVFDMNVWLDAFHVWPNEDPKEYIQANIIDILHGLASAWKPCSHKALLKHFKNQAARRRGMKLVFRFPIPIDGIPIDICAELMSETLWTEGTLGNEVSLLPERHVPGLLAIFEDV</sequence>
<dbReference type="PANTHER" id="PTHR42085:SF8">
    <property type="entry name" value="F-BOX DOMAIN-CONTAINING PROTEIN"/>
    <property type="match status" value="1"/>
</dbReference>
<proteinExistence type="predicted"/>
<feature type="transmembrane region" description="Helical" evidence="1">
    <location>
        <begin position="7"/>
        <end position="31"/>
    </location>
</feature>
<organism evidence="2 3">
    <name type="scientific">Exophiala sideris</name>
    <dbReference type="NCBI Taxonomy" id="1016849"/>
    <lineage>
        <taxon>Eukaryota</taxon>
        <taxon>Fungi</taxon>
        <taxon>Dikarya</taxon>
        <taxon>Ascomycota</taxon>
        <taxon>Pezizomycotina</taxon>
        <taxon>Eurotiomycetes</taxon>
        <taxon>Chaetothyriomycetidae</taxon>
        <taxon>Chaetothyriales</taxon>
        <taxon>Herpotrichiellaceae</taxon>
        <taxon>Exophiala</taxon>
    </lineage>
</organism>
<evidence type="ECO:0000256" key="1">
    <source>
        <dbReference type="SAM" id="Phobius"/>
    </source>
</evidence>
<keyword evidence="1" id="KW-0472">Membrane</keyword>
<evidence type="ECO:0008006" key="4">
    <source>
        <dbReference type="Google" id="ProtNLM"/>
    </source>
</evidence>
<evidence type="ECO:0000313" key="2">
    <source>
        <dbReference type="EMBL" id="KAK5068865.1"/>
    </source>
</evidence>
<gene>
    <name evidence="2" type="ORF">LTR69_000986</name>
</gene>
<evidence type="ECO:0000313" key="3">
    <source>
        <dbReference type="Proteomes" id="UP001345691"/>
    </source>
</evidence>
<dbReference type="Proteomes" id="UP001345691">
    <property type="component" value="Unassembled WGS sequence"/>
</dbReference>
<keyword evidence="1" id="KW-0812">Transmembrane</keyword>
<comment type="caution">
    <text evidence="2">The sequence shown here is derived from an EMBL/GenBank/DDBJ whole genome shotgun (WGS) entry which is preliminary data.</text>
</comment>
<reference evidence="2 3" key="1">
    <citation type="submission" date="2023-08" db="EMBL/GenBank/DDBJ databases">
        <title>Black Yeasts Isolated from many extreme environments.</title>
        <authorList>
            <person name="Coleine C."/>
            <person name="Stajich J.E."/>
            <person name="Selbmann L."/>
        </authorList>
    </citation>
    <scope>NUCLEOTIDE SEQUENCE [LARGE SCALE GENOMIC DNA]</scope>
    <source>
        <strain evidence="2 3">CCFEE 6328</strain>
    </source>
</reference>
<keyword evidence="1" id="KW-1133">Transmembrane helix</keyword>
<accession>A0ABR0JT42</accession>
<dbReference type="EMBL" id="JAVRRF010000001">
    <property type="protein sequence ID" value="KAK5068865.1"/>
    <property type="molecule type" value="Genomic_DNA"/>
</dbReference>
<name>A0ABR0JT42_9EURO</name>